<dbReference type="InterPro" id="IPR050330">
    <property type="entry name" value="Bact_OuterMem_StrucFunc"/>
</dbReference>
<feature type="signal peptide" evidence="2">
    <location>
        <begin position="1"/>
        <end position="22"/>
    </location>
</feature>
<evidence type="ECO:0000313" key="4">
    <source>
        <dbReference type="EMBL" id="MBM2411104.1"/>
    </source>
</evidence>
<accession>A0A9Q2NPI3</accession>
<dbReference type="InterPro" id="IPR036737">
    <property type="entry name" value="OmpA-like_sf"/>
</dbReference>
<dbReference type="PANTHER" id="PTHR30329:SF21">
    <property type="entry name" value="LIPOPROTEIN YIAD-RELATED"/>
    <property type="match status" value="1"/>
</dbReference>
<proteinExistence type="predicted"/>
<dbReference type="GO" id="GO:0016020">
    <property type="term" value="C:membrane"/>
    <property type="evidence" value="ECO:0007669"/>
    <property type="project" value="UniProtKB-UniRule"/>
</dbReference>
<dbReference type="EMBL" id="JAFBXE010000001">
    <property type="protein sequence ID" value="MBM2411104.1"/>
    <property type="molecule type" value="Genomic_DNA"/>
</dbReference>
<evidence type="ECO:0000256" key="2">
    <source>
        <dbReference type="SAM" id="SignalP"/>
    </source>
</evidence>
<evidence type="ECO:0000256" key="1">
    <source>
        <dbReference type="PROSITE-ProRule" id="PRU00473"/>
    </source>
</evidence>
<dbReference type="EMBL" id="JAFBXF010000001">
    <property type="protein sequence ID" value="MBM2415771.1"/>
    <property type="molecule type" value="Genomic_DNA"/>
</dbReference>
<keyword evidence="1" id="KW-0472">Membrane</keyword>
<sequence length="176" mass="18785">MIGRLSALVLSIALAVPQIASAQQGERYVPGIWIDPDGCEHWVMDDGVEGFMSPHLRRNGTPVCHKISRCAIVPTDTMFATGSATIAPGGANSLRSFFASNRANGFVIEGHTDSRASDASNMALSERRARAVAQIAQQAGARIYSVRGFGESRPIASNANSAGMAENRRVEILCLR</sequence>
<feature type="chain" id="PRO_5040204326" evidence="2">
    <location>
        <begin position="23"/>
        <end position="176"/>
    </location>
</feature>
<dbReference type="Gene3D" id="3.30.1330.60">
    <property type="entry name" value="OmpA-like domain"/>
    <property type="match status" value="1"/>
</dbReference>
<evidence type="ECO:0000313" key="6">
    <source>
        <dbReference type="Proteomes" id="UP000755667"/>
    </source>
</evidence>
<dbReference type="InterPro" id="IPR006665">
    <property type="entry name" value="OmpA-like"/>
</dbReference>
<dbReference type="OrthoDB" id="9782229at2"/>
<dbReference type="CDD" id="cd07185">
    <property type="entry name" value="OmpA_C-like"/>
    <property type="match status" value="1"/>
</dbReference>
<evidence type="ECO:0000313" key="7">
    <source>
        <dbReference type="Proteomes" id="UP000809440"/>
    </source>
</evidence>
<gene>
    <name evidence="4" type="ORF">JQX41_02215</name>
    <name evidence="5" type="ORF">JQX48_02215</name>
</gene>
<organism evidence="4 6">
    <name type="scientific">Marivita cryptomonadis</name>
    <dbReference type="NCBI Taxonomy" id="505252"/>
    <lineage>
        <taxon>Bacteria</taxon>
        <taxon>Pseudomonadati</taxon>
        <taxon>Pseudomonadota</taxon>
        <taxon>Alphaproteobacteria</taxon>
        <taxon>Rhodobacterales</taxon>
        <taxon>Roseobacteraceae</taxon>
        <taxon>Marivita</taxon>
    </lineage>
</organism>
<reference evidence="4 7" key="1">
    <citation type="submission" date="2021-01" db="EMBL/GenBank/DDBJ databases">
        <title>Diatom-associated Roseobacters Show Island Model of Population Structure.</title>
        <authorList>
            <person name="Qu L."/>
            <person name="Feng X."/>
            <person name="Chen Y."/>
            <person name="Li L."/>
            <person name="Wang X."/>
            <person name="Hu Z."/>
            <person name="Wang H."/>
            <person name="Luo H."/>
        </authorList>
    </citation>
    <scope>NUCLEOTIDE SEQUENCE</scope>
    <source>
        <strain evidence="5 7">CC28-63</strain>
        <strain evidence="4">CC28-69</strain>
    </source>
</reference>
<dbReference type="Proteomes" id="UP000809440">
    <property type="component" value="Unassembled WGS sequence"/>
</dbReference>
<dbReference type="GeneID" id="62640510"/>
<dbReference type="Pfam" id="PF00691">
    <property type="entry name" value="OmpA"/>
    <property type="match status" value="1"/>
</dbReference>
<dbReference type="RefSeq" id="WP_085628781.1">
    <property type="nucleotide sequence ID" value="NZ_JAFBWU010000001.1"/>
</dbReference>
<dbReference type="AlphaFoldDB" id="A0A9Q2NPI3"/>
<evidence type="ECO:0000259" key="3">
    <source>
        <dbReference type="PROSITE" id="PS51123"/>
    </source>
</evidence>
<protein>
    <submittedName>
        <fullName evidence="4">OmpA family protein</fullName>
    </submittedName>
</protein>
<dbReference type="Proteomes" id="UP000755667">
    <property type="component" value="Unassembled WGS sequence"/>
</dbReference>
<keyword evidence="7" id="KW-1185">Reference proteome</keyword>
<keyword evidence="2" id="KW-0732">Signal</keyword>
<name>A0A9Q2NPI3_9RHOB</name>
<comment type="caution">
    <text evidence="4">The sequence shown here is derived from an EMBL/GenBank/DDBJ whole genome shotgun (WGS) entry which is preliminary data.</text>
</comment>
<dbReference type="PROSITE" id="PS51123">
    <property type="entry name" value="OMPA_2"/>
    <property type="match status" value="1"/>
</dbReference>
<feature type="domain" description="OmpA-like" evidence="3">
    <location>
        <begin position="66"/>
        <end position="176"/>
    </location>
</feature>
<evidence type="ECO:0000313" key="5">
    <source>
        <dbReference type="EMBL" id="MBM2415771.1"/>
    </source>
</evidence>
<dbReference type="PANTHER" id="PTHR30329">
    <property type="entry name" value="STATOR ELEMENT OF FLAGELLAR MOTOR COMPLEX"/>
    <property type="match status" value="1"/>
</dbReference>
<dbReference type="SUPFAM" id="SSF103088">
    <property type="entry name" value="OmpA-like"/>
    <property type="match status" value="1"/>
</dbReference>